<dbReference type="AlphaFoldDB" id="A0A0H4XG54"/>
<dbReference type="NCBIfam" id="TIGR02996">
    <property type="entry name" value="rpt_mate_G_obs"/>
    <property type="match status" value="1"/>
</dbReference>
<dbReference type="PROSITE" id="PS51977">
    <property type="entry name" value="WGR"/>
    <property type="match status" value="1"/>
</dbReference>
<dbReference type="Pfam" id="PF05406">
    <property type="entry name" value="WGR"/>
    <property type="match status" value="1"/>
</dbReference>
<dbReference type="SUPFAM" id="SSF52047">
    <property type="entry name" value="RNI-like"/>
    <property type="match status" value="1"/>
</dbReference>
<dbReference type="RefSeq" id="WP_002635060.1">
    <property type="nucleotide sequence ID" value="NZ_CP012109.1"/>
</dbReference>
<dbReference type="eggNOG" id="COG4886">
    <property type="taxonomic scope" value="Bacteria"/>
</dbReference>
<sequence length="451" mass="49208">MPRYEFKEGSSSKFWEITLSDNTFTTRWGRIGTDGQEKTQTFGSAAEAQKEHDKLVREKEKKGYVIEGKGDDDEGGEDDGAEAASNPELEAAILKDPDNVDAYLVYADWLQSQGDPRGELIAIQHAASQASGAEATTLKKKATALIKKHQSLLFGELADAVKEGELTAEWHLGFIRSVRMGQKDYDSERDLGELTQELLALPSARFIRGITVGMASFDGENEYGDVISAIAKAGGSKTLQDLFIGDFEYPDDTEISWTHLTDISSALKVLPNLRTLRLRGGELALGDVDLPELREFTVETGGLPLNAVKSIASAKWPKLEKLEIWFGSDNYGAEGGVEDIQPILDGQGLPNLKHLGLRNSEFTDALAQALPSAVVLPRLEKLDISMGTLTNEGAKALADHAAAFAHLKQLDVSENILEDEGQSLISKAIPHANVGNQREYEEDYRYAAVGE</sequence>
<dbReference type="Proteomes" id="UP000009026">
    <property type="component" value="Chromosome"/>
</dbReference>
<dbReference type="SMART" id="SM00773">
    <property type="entry name" value="WGR"/>
    <property type="match status" value="1"/>
</dbReference>
<accession>A0A0H4XG54</accession>
<reference evidence="3 4" key="1">
    <citation type="journal article" date="2016" name="PLoS ONE">
        <title>Complete Genome Sequence and Comparative Genomics of a Novel Myxobacterium Myxococcus hansupus.</title>
        <authorList>
            <person name="Sharma G."/>
            <person name="Narwani T."/>
            <person name="Subramanian S."/>
        </authorList>
    </citation>
    <scope>NUCLEOTIDE SEQUENCE [LARGE SCALE GENOMIC DNA]</scope>
    <source>
        <strain evidence="4">mixupus</strain>
    </source>
</reference>
<dbReference type="InterPro" id="IPR032675">
    <property type="entry name" value="LRR_dom_sf"/>
</dbReference>
<dbReference type="Gene3D" id="3.80.10.10">
    <property type="entry name" value="Ribonuclease Inhibitor"/>
    <property type="match status" value="1"/>
</dbReference>
<dbReference type="InterPro" id="IPR049809">
    <property type="entry name" value="YehF/YfeS-like_WGR"/>
</dbReference>
<evidence type="ECO:0000313" key="4">
    <source>
        <dbReference type="Proteomes" id="UP000009026"/>
    </source>
</evidence>
<dbReference type="SUPFAM" id="SSF142921">
    <property type="entry name" value="WGR domain-like"/>
    <property type="match status" value="1"/>
</dbReference>
<dbReference type="InterPro" id="IPR050458">
    <property type="entry name" value="LolB"/>
</dbReference>
<feature type="region of interest" description="Disordered" evidence="1">
    <location>
        <begin position="30"/>
        <end position="83"/>
    </location>
</feature>
<feature type="compositionally biased region" description="Acidic residues" evidence="1">
    <location>
        <begin position="70"/>
        <end position="81"/>
    </location>
</feature>
<dbReference type="Pfam" id="PF13516">
    <property type="entry name" value="LRR_6"/>
    <property type="match status" value="1"/>
</dbReference>
<feature type="domain" description="WGR" evidence="2">
    <location>
        <begin position="1"/>
        <end position="77"/>
    </location>
</feature>
<keyword evidence="4" id="KW-1185">Reference proteome</keyword>
<organism evidence="3 4">
    <name type="scientific">Pseudomyxococcus hansupus</name>
    <dbReference type="NCBI Taxonomy" id="1297742"/>
    <lineage>
        <taxon>Bacteria</taxon>
        <taxon>Pseudomonadati</taxon>
        <taxon>Myxococcota</taxon>
        <taxon>Myxococcia</taxon>
        <taxon>Myxococcales</taxon>
        <taxon>Cystobacterineae</taxon>
        <taxon>Myxococcaceae</taxon>
        <taxon>Pseudomyxococcus</taxon>
    </lineage>
</organism>
<dbReference type="PANTHER" id="PTHR30634">
    <property type="entry name" value="OUTER MEMBRANE LOLAB LIPOPROTEIN INSERTION APPARATUS"/>
    <property type="match status" value="1"/>
</dbReference>
<evidence type="ECO:0000256" key="1">
    <source>
        <dbReference type="SAM" id="MobiDB-lite"/>
    </source>
</evidence>
<dbReference type="InterPro" id="IPR001611">
    <property type="entry name" value="Leu-rich_rpt"/>
</dbReference>
<feature type="compositionally biased region" description="Basic and acidic residues" evidence="1">
    <location>
        <begin position="48"/>
        <end position="64"/>
    </location>
</feature>
<dbReference type="Gene3D" id="2.20.140.10">
    <property type="entry name" value="WGR domain"/>
    <property type="match status" value="1"/>
</dbReference>
<dbReference type="InterPro" id="IPR014338">
    <property type="entry name" value="CHP02996_rpt-companion-dom"/>
</dbReference>
<dbReference type="eggNOG" id="COG3831">
    <property type="taxonomic scope" value="Bacteria"/>
</dbReference>
<dbReference type="OrthoDB" id="9781345at2"/>
<dbReference type="PANTHER" id="PTHR30634:SF13">
    <property type="entry name" value="PROTEIN YEHF"/>
    <property type="match status" value="1"/>
</dbReference>
<dbReference type="InterPro" id="IPR036930">
    <property type="entry name" value="WGR_dom_sf"/>
</dbReference>
<gene>
    <name evidence="3" type="ORF">A176_004119</name>
</gene>
<protein>
    <submittedName>
        <fullName evidence="3">Molybdate metabolism regulator</fullName>
    </submittedName>
</protein>
<proteinExistence type="predicted"/>
<dbReference type="PATRIC" id="fig|1297742.4.peg.4164"/>
<dbReference type="KEGG" id="mym:A176_004119"/>
<dbReference type="InterPro" id="IPR008893">
    <property type="entry name" value="WGR_domain"/>
</dbReference>
<dbReference type="CDD" id="cd07996">
    <property type="entry name" value="WGR_MMR_like"/>
    <property type="match status" value="1"/>
</dbReference>
<evidence type="ECO:0000259" key="2">
    <source>
        <dbReference type="PROSITE" id="PS51977"/>
    </source>
</evidence>
<dbReference type="STRING" id="1297742.A176_004119"/>
<evidence type="ECO:0000313" key="3">
    <source>
        <dbReference type="EMBL" id="AKQ67207.1"/>
    </source>
</evidence>
<name>A0A0H4XG54_9BACT</name>
<dbReference type="EMBL" id="CP012109">
    <property type="protein sequence ID" value="AKQ67207.1"/>
    <property type="molecule type" value="Genomic_DNA"/>
</dbReference>